<dbReference type="FunFam" id="3.40.50.300:FF:000042">
    <property type="entry name" value="Maltose/maltodextrin ABC transporter, ATP-binding protein"/>
    <property type="match status" value="1"/>
</dbReference>
<dbReference type="InterPro" id="IPR040582">
    <property type="entry name" value="OB_MalK-like"/>
</dbReference>
<dbReference type="RefSeq" id="WP_200684151.1">
    <property type="nucleotide sequence ID" value="NZ_JAEPRQ010000001.1"/>
</dbReference>
<dbReference type="Proteomes" id="UP000640485">
    <property type="component" value="Unassembled WGS sequence"/>
</dbReference>
<dbReference type="SUPFAM" id="SSF52540">
    <property type="entry name" value="P-loop containing nucleoside triphosphate hydrolases"/>
    <property type="match status" value="1"/>
</dbReference>
<dbReference type="SUPFAM" id="SSF50331">
    <property type="entry name" value="MOP-like"/>
    <property type="match status" value="1"/>
</dbReference>
<evidence type="ECO:0000313" key="6">
    <source>
        <dbReference type="EMBL" id="MBK4215240.1"/>
    </source>
</evidence>
<dbReference type="InterPro" id="IPR003439">
    <property type="entry name" value="ABC_transporter-like_ATP-bd"/>
</dbReference>
<evidence type="ECO:0000256" key="3">
    <source>
        <dbReference type="ARBA" id="ARBA00022741"/>
    </source>
</evidence>
<dbReference type="EMBL" id="JAEPRQ010000001">
    <property type="protein sequence ID" value="MBK4215240.1"/>
    <property type="molecule type" value="Genomic_DNA"/>
</dbReference>
<keyword evidence="2" id="KW-0813">Transport</keyword>
<dbReference type="InterPro" id="IPR015855">
    <property type="entry name" value="ABC_transpr_MalK-like"/>
</dbReference>
<dbReference type="GO" id="GO:0140359">
    <property type="term" value="F:ABC-type transporter activity"/>
    <property type="evidence" value="ECO:0007669"/>
    <property type="project" value="InterPro"/>
</dbReference>
<dbReference type="SMART" id="SM00382">
    <property type="entry name" value="AAA"/>
    <property type="match status" value="1"/>
</dbReference>
<reference evidence="6" key="1">
    <citation type="submission" date="2021-01" db="EMBL/GenBank/DDBJ databases">
        <title>Paracoccus amoyensis sp. nov., isolated from the surface seawater along the coast of Xiamen Island, China.</title>
        <authorList>
            <person name="Lyu L."/>
        </authorList>
    </citation>
    <scope>NUCLEOTIDE SEQUENCE</scope>
    <source>
        <strain evidence="6">MJ17</strain>
    </source>
</reference>
<evidence type="ECO:0000256" key="2">
    <source>
        <dbReference type="ARBA" id="ARBA00022448"/>
    </source>
</evidence>
<dbReference type="PROSITE" id="PS00211">
    <property type="entry name" value="ABC_TRANSPORTER_1"/>
    <property type="match status" value="1"/>
</dbReference>
<sequence>MGFLDINNAVKAYGAVEVLHQVDISVEEGEFLVLVGPSGCGKSTLLNMIAGLESVTKGTISIKDRVINDVHPSKRNIAMVFQSYALYPNMTVGQNITFGLEMHGTPKPERQAKLADVAKLLQIDHLLDRKPGQLSGGQRQRVAMGRALVRDPDVFLFDEPLSNLDAKLRVDMRTEIKKLHQRLKRTIVYVTHDQIEAMTLSTRIAVMNKGYIQQLGTPKEIYDTPANLFVASFMGSPSMNLIPAVLVADGDQIAARITGFDGQPLLLRLSQNDQTIRNYLDAQVILGIRPEALTDADGADRNARNLQVIRNQVTVTEPAGSDTFVTTVLGGKDCVARMRADADVHPGQPFDFTVNMDKAVIFDPKTEDRIAGRH</sequence>
<dbReference type="Gene3D" id="2.40.50.100">
    <property type="match status" value="1"/>
</dbReference>
<keyword evidence="4 6" id="KW-0067">ATP-binding</keyword>
<comment type="similarity">
    <text evidence="1">Belongs to the ABC transporter superfamily.</text>
</comment>
<dbReference type="InterPro" id="IPR017871">
    <property type="entry name" value="ABC_transporter-like_CS"/>
</dbReference>
<dbReference type="PANTHER" id="PTHR43875">
    <property type="entry name" value="MALTODEXTRIN IMPORT ATP-BINDING PROTEIN MSMX"/>
    <property type="match status" value="1"/>
</dbReference>
<evidence type="ECO:0000259" key="5">
    <source>
        <dbReference type="PROSITE" id="PS50893"/>
    </source>
</evidence>
<dbReference type="GO" id="GO:0005524">
    <property type="term" value="F:ATP binding"/>
    <property type="evidence" value="ECO:0007669"/>
    <property type="project" value="UniProtKB-KW"/>
</dbReference>
<dbReference type="NCBIfam" id="NF008653">
    <property type="entry name" value="PRK11650.1"/>
    <property type="match status" value="1"/>
</dbReference>
<evidence type="ECO:0000256" key="1">
    <source>
        <dbReference type="ARBA" id="ARBA00005417"/>
    </source>
</evidence>
<keyword evidence="7" id="KW-1185">Reference proteome</keyword>
<keyword evidence="3" id="KW-0547">Nucleotide-binding</keyword>
<dbReference type="Pfam" id="PF17912">
    <property type="entry name" value="OB_MalK"/>
    <property type="match status" value="1"/>
</dbReference>
<protein>
    <submittedName>
        <fullName evidence="6">Sn-glycerol-3-phosphate ABC transporter ATP-binding protein UgpC</fullName>
    </submittedName>
</protein>
<dbReference type="GO" id="GO:0055052">
    <property type="term" value="C:ATP-binding cassette (ABC) transporter complex, substrate-binding subunit-containing"/>
    <property type="evidence" value="ECO:0007669"/>
    <property type="project" value="TreeGrafter"/>
</dbReference>
<feature type="domain" description="ABC transporter" evidence="5">
    <location>
        <begin position="4"/>
        <end position="234"/>
    </location>
</feature>
<name>A0A934SA93_9RHOB</name>
<dbReference type="GO" id="GO:0008643">
    <property type="term" value="P:carbohydrate transport"/>
    <property type="evidence" value="ECO:0007669"/>
    <property type="project" value="InterPro"/>
</dbReference>
<comment type="caution">
    <text evidence="6">The sequence shown here is derived from an EMBL/GenBank/DDBJ whole genome shotgun (WGS) entry which is preliminary data.</text>
</comment>
<dbReference type="Gene3D" id="2.40.50.140">
    <property type="entry name" value="Nucleic acid-binding proteins"/>
    <property type="match status" value="1"/>
</dbReference>
<organism evidence="6 7">
    <name type="scientific">Paracoccus caeni</name>
    <dbReference type="NCBI Taxonomy" id="657651"/>
    <lineage>
        <taxon>Bacteria</taxon>
        <taxon>Pseudomonadati</taxon>
        <taxon>Pseudomonadota</taxon>
        <taxon>Alphaproteobacteria</taxon>
        <taxon>Rhodobacterales</taxon>
        <taxon>Paracoccaceae</taxon>
        <taxon>Paracoccus</taxon>
    </lineage>
</organism>
<dbReference type="CDD" id="cd03301">
    <property type="entry name" value="ABC_MalK_N"/>
    <property type="match status" value="1"/>
</dbReference>
<dbReference type="InterPro" id="IPR047641">
    <property type="entry name" value="ABC_transpr_MalK/UgpC-like"/>
</dbReference>
<dbReference type="InterPro" id="IPR012340">
    <property type="entry name" value="NA-bd_OB-fold"/>
</dbReference>
<evidence type="ECO:0000313" key="7">
    <source>
        <dbReference type="Proteomes" id="UP000640485"/>
    </source>
</evidence>
<dbReference type="Gene3D" id="3.40.50.300">
    <property type="entry name" value="P-loop containing nucleotide triphosphate hydrolases"/>
    <property type="match status" value="1"/>
</dbReference>
<dbReference type="InterPro" id="IPR027417">
    <property type="entry name" value="P-loop_NTPase"/>
</dbReference>
<dbReference type="PANTHER" id="PTHR43875:SF14">
    <property type="entry name" value="ABC TRANSPORTER ATP-BINDING PROTEIN"/>
    <property type="match status" value="1"/>
</dbReference>
<dbReference type="AlphaFoldDB" id="A0A934SA93"/>
<gene>
    <name evidence="6" type="primary">ugpC</name>
    <name evidence="6" type="ORF">JJJ17_04800</name>
</gene>
<dbReference type="GO" id="GO:0016887">
    <property type="term" value="F:ATP hydrolysis activity"/>
    <property type="evidence" value="ECO:0007669"/>
    <property type="project" value="InterPro"/>
</dbReference>
<dbReference type="PROSITE" id="PS50893">
    <property type="entry name" value="ABC_TRANSPORTER_2"/>
    <property type="match status" value="1"/>
</dbReference>
<proteinExistence type="inferred from homology"/>
<evidence type="ECO:0000256" key="4">
    <source>
        <dbReference type="ARBA" id="ARBA00022840"/>
    </source>
</evidence>
<accession>A0A934SA93</accession>
<dbReference type="Pfam" id="PF00005">
    <property type="entry name" value="ABC_tran"/>
    <property type="match status" value="1"/>
</dbReference>
<dbReference type="InterPro" id="IPR008995">
    <property type="entry name" value="Mo/tungstate-bd_C_term_dom"/>
</dbReference>
<dbReference type="InterPro" id="IPR003593">
    <property type="entry name" value="AAA+_ATPase"/>
</dbReference>